<dbReference type="GO" id="GO:0004497">
    <property type="term" value="F:monooxygenase activity"/>
    <property type="evidence" value="ECO:0007669"/>
    <property type="project" value="UniProtKB-KW"/>
</dbReference>
<reference evidence="6" key="1">
    <citation type="submission" date="2018-05" db="EMBL/GenBank/DDBJ databases">
        <authorList>
            <person name="Lanie J.A."/>
            <person name="Ng W.-L."/>
            <person name="Kazmierczak K.M."/>
            <person name="Andrzejewski T.M."/>
            <person name="Davidsen T.M."/>
            <person name="Wayne K.J."/>
            <person name="Tettelin H."/>
            <person name="Glass J.I."/>
            <person name="Rusch D."/>
            <person name="Podicherti R."/>
            <person name="Tsui H.-C.T."/>
            <person name="Winkler M.E."/>
        </authorList>
    </citation>
    <scope>NUCLEOTIDE SEQUENCE</scope>
</reference>
<proteinExistence type="predicted"/>
<dbReference type="SUPFAM" id="SSF51679">
    <property type="entry name" value="Bacterial luciferase-like"/>
    <property type="match status" value="1"/>
</dbReference>
<dbReference type="InterPro" id="IPR051260">
    <property type="entry name" value="Diverse_substr_monoxygenases"/>
</dbReference>
<keyword evidence="4" id="KW-0503">Monooxygenase</keyword>
<evidence type="ECO:0000259" key="5">
    <source>
        <dbReference type="Pfam" id="PF00296"/>
    </source>
</evidence>
<keyword evidence="3" id="KW-0560">Oxidoreductase</keyword>
<dbReference type="AlphaFoldDB" id="A0A382CBJ1"/>
<evidence type="ECO:0000256" key="1">
    <source>
        <dbReference type="ARBA" id="ARBA00022630"/>
    </source>
</evidence>
<organism evidence="6">
    <name type="scientific">marine metagenome</name>
    <dbReference type="NCBI Taxonomy" id="408172"/>
    <lineage>
        <taxon>unclassified sequences</taxon>
        <taxon>metagenomes</taxon>
        <taxon>ecological metagenomes</taxon>
    </lineage>
</organism>
<evidence type="ECO:0000256" key="2">
    <source>
        <dbReference type="ARBA" id="ARBA00022643"/>
    </source>
</evidence>
<evidence type="ECO:0000256" key="4">
    <source>
        <dbReference type="ARBA" id="ARBA00023033"/>
    </source>
</evidence>
<keyword evidence="2" id="KW-0288">FMN</keyword>
<dbReference type="Gene3D" id="3.20.20.30">
    <property type="entry name" value="Luciferase-like domain"/>
    <property type="match status" value="1"/>
</dbReference>
<dbReference type="PANTHER" id="PTHR30011:SF16">
    <property type="entry name" value="C2H2 FINGER DOMAIN TRANSCRIPTION FACTOR (EUROFUNG)-RELATED"/>
    <property type="match status" value="1"/>
</dbReference>
<name>A0A382CBJ1_9ZZZZ</name>
<evidence type="ECO:0000256" key="3">
    <source>
        <dbReference type="ARBA" id="ARBA00023002"/>
    </source>
</evidence>
<dbReference type="InterPro" id="IPR036661">
    <property type="entry name" value="Luciferase-like_sf"/>
</dbReference>
<dbReference type="InterPro" id="IPR011251">
    <property type="entry name" value="Luciferase-like_dom"/>
</dbReference>
<dbReference type="Pfam" id="PF00296">
    <property type="entry name" value="Bac_luciferase"/>
    <property type="match status" value="1"/>
</dbReference>
<keyword evidence="1" id="KW-0285">Flavoprotein</keyword>
<dbReference type="EMBL" id="UINC01033624">
    <property type="protein sequence ID" value="SVB23202.1"/>
    <property type="molecule type" value="Genomic_DNA"/>
</dbReference>
<evidence type="ECO:0000313" key="6">
    <source>
        <dbReference type="EMBL" id="SVB23202.1"/>
    </source>
</evidence>
<feature type="domain" description="Luciferase-like" evidence="5">
    <location>
        <begin position="5"/>
        <end position="200"/>
    </location>
</feature>
<dbReference type="GO" id="GO:0016705">
    <property type="term" value="F:oxidoreductase activity, acting on paired donors, with incorporation or reduction of molecular oxygen"/>
    <property type="evidence" value="ECO:0007669"/>
    <property type="project" value="InterPro"/>
</dbReference>
<protein>
    <recommendedName>
        <fullName evidence="5">Luciferase-like domain-containing protein</fullName>
    </recommendedName>
</protein>
<accession>A0A382CBJ1</accession>
<gene>
    <name evidence="6" type="ORF">METZ01_LOCUS176056</name>
</gene>
<dbReference type="PANTHER" id="PTHR30011">
    <property type="entry name" value="ALKANESULFONATE MONOOXYGENASE-RELATED"/>
    <property type="match status" value="1"/>
</dbReference>
<sequence>MQVGIVAAPQPLKCATSVAARLQEFGRLVEGLDFAGLWITDSMGRGAASLDPLLLLAAVAPVTRQIELGTCVLQVPLRHPVELAQRVMSLDVLAEGRLVLGVGAGSTEADFLAVHADYARRFKTLQENLEVMLRTWRGDAVFGPAVTPWPGHEQGPPVFLGAWHSTRWIQYAAKQCRGWLASGIYSSLGEVAEGAVKFRAAGGNRVILANVFTDLRPQPVTHPLIERARINLVCDPDEARKRLANIADSGIDDVLLICPFDDPNQLEQLRRLVPGP</sequence>